<name>A0ABC8L3Y0_ERUVS</name>
<accession>A0ABC8L3Y0</accession>
<dbReference type="Proteomes" id="UP001642260">
    <property type="component" value="Unassembled WGS sequence"/>
</dbReference>
<dbReference type="AlphaFoldDB" id="A0ABC8L3Y0"/>
<evidence type="ECO:0000313" key="2">
    <source>
        <dbReference type="Proteomes" id="UP001642260"/>
    </source>
</evidence>
<organism evidence="1 2">
    <name type="scientific">Eruca vesicaria subsp. sativa</name>
    <name type="common">Garden rocket</name>
    <name type="synonym">Eruca sativa</name>
    <dbReference type="NCBI Taxonomy" id="29727"/>
    <lineage>
        <taxon>Eukaryota</taxon>
        <taxon>Viridiplantae</taxon>
        <taxon>Streptophyta</taxon>
        <taxon>Embryophyta</taxon>
        <taxon>Tracheophyta</taxon>
        <taxon>Spermatophyta</taxon>
        <taxon>Magnoliopsida</taxon>
        <taxon>eudicotyledons</taxon>
        <taxon>Gunneridae</taxon>
        <taxon>Pentapetalae</taxon>
        <taxon>rosids</taxon>
        <taxon>malvids</taxon>
        <taxon>Brassicales</taxon>
        <taxon>Brassicaceae</taxon>
        <taxon>Brassiceae</taxon>
        <taxon>Eruca</taxon>
    </lineage>
</organism>
<evidence type="ECO:0000313" key="1">
    <source>
        <dbReference type="EMBL" id="CAH8362813.1"/>
    </source>
</evidence>
<reference evidence="1 2" key="1">
    <citation type="submission" date="2022-03" db="EMBL/GenBank/DDBJ databases">
        <authorList>
            <person name="Macdonald S."/>
            <person name="Ahmed S."/>
            <person name="Newling K."/>
        </authorList>
    </citation>
    <scope>NUCLEOTIDE SEQUENCE [LARGE SCALE GENOMIC DNA]</scope>
</reference>
<comment type="caution">
    <text evidence="1">The sequence shown here is derived from an EMBL/GenBank/DDBJ whole genome shotgun (WGS) entry which is preliminary data.</text>
</comment>
<sequence>MEKKVDTSNTEAMEAELRRVEVWKGWRQKDGVFAYFEDIDRVNVSLKDAGDEFGDLKKNHVKTNQTDIRPAVAGGRALLEVEVIGKL</sequence>
<proteinExistence type="predicted"/>
<keyword evidence="2" id="KW-1185">Reference proteome</keyword>
<gene>
    <name evidence="1" type="ORF">ERUC_LOCUS28569</name>
</gene>
<protein>
    <submittedName>
        <fullName evidence="1">Uncharacterized protein</fullName>
    </submittedName>
</protein>
<dbReference type="EMBL" id="CAKOAT010341820">
    <property type="protein sequence ID" value="CAH8362813.1"/>
    <property type="molecule type" value="Genomic_DNA"/>
</dbReference>